<comment type="caution">
    <text evidence="4">The sequence shown here is derived from an EMBL/GenBank/DDBJ whole genome shotgun (WGS) entry which is preliminary data.</text>
</comment>
<gene>
    <name evidence="4" type="ORF">C2G38_2040288</name>
</gene>
<organism evidence="4 5">
    <name type="scientific">Gigaspora rosea</name>
    <dbReference type="NCBI Taxonomy" id="44941"/>
    <lineage>
        <taxon>Eukaryota</taxon>
        <taxon>Fungi</taxon>
        <taxon>Fungi incertae sedis</taxon>
        <taxon>Mucoromycota</taxon>
        <taxon>Glomeromycotina</taxon>
        <taxon>Glomeromycetes</taxon>
        <taxon>Diversisporales</taxon>
        <taxon>Gigasporaceae</taxon>
        <taxon>Gigaspora</taxon>
    </lineage>
</organism>
<dbReference type="GO" id="GO:0016491">
    <property type="term" value="F:oxidoreductase activity"/>
    <property type="evidence" value="ECO:0007669"/>
    <property type="project" value="UniProtKB-KW"/>
</dbReference>
<dbReference type="AlphaFoldDB" id="A0A397UVR2"/>
<feature type="domain" description="FAD-dependent oxidoreductase 2 FAD-binding" evidence="3">
    <location>
        <begin position="1"/>
        <end position="68"/>
    </location>
</feature>
<dbReference type="InterPro" id="IPR003953">
    <property type="entry name" value="FAD-dep_OxRdtase_2_FAD-bd"/>
</dbReference>
<evidence type="ECO:0000259" key="3">
    <source>
        <dbReference type="Pfam" id="PF00890"/>
    </source>
</evidence>
<proteinExistence type="predicted"/>
<dbReference type="SUPFAM" id="SSF56425">
    <property type="entry name" value="Succinate dehydrogenase/fumarate reductase flavoprotein, catalytic domain"/>
    <property type="match status" value="1"/>
</dbReference>
<accession>A0A397UVR2</accession>
<protein>
    <submittedName>
        <fullName evidence="4">Succinate dehydrogenase/fumarate reductase flavo protein</fullName>
    </submittedName>
</protein>
<keyword evidence="5" id="KW-1185">Reference proteome</keyword>
<dbReference type="STRING" id="44941.A0A397UVR2"/>
<dbReference type="OrthoDB" id="10252157at2759"/>
<sequence length="130" mass="14437">MEKVQVHPTGLVDPKEPDAKIKFLAAEALRGVGWLLLNGEGKRFCDELNHRDYVTGETWKNKGGIDINAESEGSHKDAKANILLQFKPSGFTRPGTCSFDAPTLHNWNLKEIVGFNSKKQPGVLFNNYLA</sequence>
<dbReference type="InterPro" id="IPR050315">
    <property type="entry name" value="FAD-oxidoreductase_2"/>
</dbReference>
<dbReference type="EMBL" id="QKWP01000842">
    <property type="protein sequence ID" value="RIB14334.1"/>
    <property type="molecule type" value="Genomic_DNA"/>
</dbReference>
<dbReference type="InterPro" id="IPR027477">
    <property type="entry name" value="Succ_DH/fumarate_Rdtase_cat_sf"/>
</dbReference>
<dbReference type="Proteomes" id="UP000266673">
    <property type="component" value="Unassembled WGS sequence"/>
</dbReference>
<keyword evidence="2" id="KW-0560">Oxidoreductase</keyword>
<evidence type="ECO:0000313" key="5">
    <source>
        <dbReference type="Proteomes" id="UP000266673"/>
    </source>
</evidence>
<dbReference type="Gene3D" id="3.90.700.10">
    <property type="entry name" value="Succinate dehydrogenase/fumarate reductase flavoprotein, catalytic domain"/>
    <property type="match status" value="1"/>
</dbReference>
<dbReference type="Pfam" id="PF00890">
    <property type="entry name" value="FAD_binding_2"/>
    <property type="match status" value="1"/>
</dbReference>
<keyword evidence="1" id="KW-0285">Flavoprotein</keyword>
<name>A0A397UVR2_9GLOM</name>
<dbReference type="PANTHER" id="PTHR43400:SF1">
    <property type="entry name" value="FUMARATE REDUCTASE"/>
    <property type="match status" value="1"/>
</dbReference>
<dbReference type="PANTHER" id="PTHR43400">
    <property type="entry name" value="FUMARATE REDUCTASE"/>
    <property type="match status" value="1"/>
</dbReference>
<evidence type="ECO:0000313" key="4">
    <source>
        <dbReference type="EMBL" id="RIB14334.1"/>
    </source>
</evidence>
<evidence type="ECO:0000256" key="1">
    <source>
        <dbReference type="ARBA" id="ARBA00022630"/>
    </source>
</evidence>
<evidence type="ECO:0000256" key="2">
    <source>
        <dbReference type="ARBA" id="ARBA00023002"/>
    </source>
</evidence>
<reference evidence="4 5" key="1">
    <citation type="submission" date="2018-06" db="EMBL/GenBank/DDBJ databases">
        <title>Comparative genomics reveals the genomic features of Rhizophagus irregularis, R. cerebriforme, R. diaphanum and Gigaspora rosea, and their symbiotic lifestyle signature.</title>
        <authorList>
            <person name="Morin E."/>
            <person name="San Clemente H."/>
            <person name="Chen E.C.H."/>
            <person name="De La Providencia I."/>
            <person name="Hainaut M."/>
            <person name="Kuo A."/>
            <person name="Kohler A."/>
            <person name="Murat C."/>
            <person name="Tang N."/>
            <person name="Roy S."/>
            <person name="Loubradou J."/>
            <person name="Henrissat B."/>
            <person name="Grigoriev I.V."/>
            <person name="Corradi N."/>
            <person name="Roux C."/>
            <person name="Martin F.M."/>
        </authorList>
    </citation>
    <scope>NUCLEOTIDE SEQUENCE [LARGE SCALE GENOMIC DNA]</scope>
    <source>
        <strain evidence="4 5">DAOM 194757</strain>
    </source>
</reference>